<proteinExistence type="predicted"/>
<dbReference type="OrthoDB" id="285410at2"/>
<comment type="caution">
    <text evidence="1">The sequence shown here is derived from an EMBL/GenBank/DDBJ whole genome shotgun (WGS) entry which is preliminary data.</text>
</comment>
<organism evidence="1 2">
    <name type="scientific">Novipirellula herctigrandis</name>
    <dbReference type="NCBI Taxonomy" id="2527986"/>
    <lineage>
        <taxon>Bacteria</taxon>
        <taxon>Pseudomonadati</taxon>
        <taxon>Planctomycetota</taxon>
        <taxon>Planctomycetia</taxon>
        <taxon>Pirellulales</taxon>
        <taxon>Pirellulaceae</taxon>
        <taxon>Novipirellula</taxon>
    </lineage>
</organism>
<evidence type="ECO:0008006" key="3">
    <source>
        <dbReference type="Google" id="ProtNLM"/>
    </source>
</evidence>
<protein>
    <recommendedName>
        <fullName evidence="3">Metal-binding protein</fullName>
    </recommendedName>
</protein>
<sequence>MSDSIQNPNSVHGHEIMHMMVAAGKPYTRDSLRTEIVEKYGEDARFHTCSASEMTAEDLISFLAERGKFVDSGDGFTTLPENICNH</sequence>
<evidence type="ECO:0000313" key="2">
    <source>
        <dbReference type="Proteomes" id="UP000315010"/>
    </source>
</evidence>
<name>A0A5C5ZAQ4_9BACT</name>
<dbReference type="Pfam" id="PF10678">
    <property type="entry name" value="DUF2492"/>
    <property type="match status" value="1"/>
</dbReference>
<keyword evidence="2" id="KW-1185">Reference proteome</keyword>
<evidence type="ECO:0000313" key="1">
    <source>
        <dbReference type="EMBL" id="TWT84177.1"/>
    </source>
</evidence>
<dbReference type="Proteomes" id="UP000315010">
    <property type="component" value="Unassembled WGS sequence"/>
</dbReference>
<reference evidence="1 2" key="1">
    <citation type="submission" date="2019-02" db="EMBL/GenBank/DDBJ databases">
        <title>Deep-cultivation of Planctomycetes and their phenomic and genomic characterization uncovers novel biology.</title>
        <authorList>
            <person name="Wiegand S."/>
            <person name="Jogler M."/>
            <person name="Boedeker C."/>
            <person name="Pinto D."/>
            <person name="Vollmers J."/>
            <person name="Rivas-Marin E."/>
            <person name="Kohn T."/>
            <person name="Peeters S.H."/>
            <person name="Heuer A."/>
            <person name="Rast P."/>
            <person name="Oberbeckmann S."/>
            <person name="Bunk B."/>
            <person name="Jeske O."/>
            <person name="Meyerdierks A."/>
            <person name="Storesund J.E."/>
            <person name="Kallscheuer N."/>
            <person name="Luecker S."/>
            <person name="Lage O.M."/>
            <person name="Pohl T."/>
            <person name="Merkel B.J."/>
            <person name="Hornburger P."/>
            <person name="Mueller R.-W."/>
            <person name="Bruemmer F."/>
            <person name="Labrenz M."/>
            <person name="Spormann A.M."/>
            <person name="Op Den Camp H."/>
            <person name="Overmann J."/>
            <person name="Amann R."/>
            <person name="Jetten M.S.M."/>
            <person name="Mascher T."/>
            <person name="Medema M.H."/>
            <person name="Devos D.P."/>
            <person name="Kaster A.-K."/>
            <person name="Ovreas L."/>
            <person name="Rohde M."/>
            <person name="Galperin M.Y."/>
            <person name="Jogler C."/>
        </authorList>
    </citation>
    <scope>NUCLEOTIDE SEQUENCE [LARGE SCALE GENOMIC DNA]</scope>
    <source>
        <strain evidence="1 2">CA13</strain>
    </source>
</reference>
<dbReference type="RefSeq" id="WP_146401764.1">
    <property type="nucleotide sequence ID" value="NZ_SJPJ01000001.1"/>
</dbReference>
<dbReference type="AlphaFoldDB" id="A0A5C5ZAQ4"/>
<dbReference type="NCBIfam" id="TIGR03853">
    <property type="entry name" value="matur_matur"/>
    <property type="match status" value="1"/>
</dbReference>
<gene>
    <name evidence="1" type="ORF">CA13_56530</name>
</gene>
<dbReference type="EMBL" id="SJPJ01000001">
    <property type="protein sequence ID" value="TWT84177.1"/>
    <property type="molecule type" value="Genomic_DNA"/>
</dbReference>
<dbReference type="InterPro" id="IPR019620">
    <property type="entry name" value="Metal-bd_prot_put"/>
</dbReference>
<accession>A0A5C5ZAQ4</accession>